<sequence>MRGFEELDVPVSAGHFLPEEAPGEITERLEAPSSGSSYLFGSRTAPVSAEVAIRA</sequence>
<dbReference type="Proteomes" id="UP001501116">
    <property type="component" value="Unassembled WGS sequence"/>
</dbReference>
<keyword evidence="2" id="KW-1185">Reference proteome</keyword>
<comment type="caution">
    <text evidence="1">The sequence shown here is derived from an EMBL/GenBank/DDBJ whole genome shotgun (WGS) entry which is preliminary data.</text>
</comment>
<accession>A0ABN2QDF5</accession>
<reference evidence="1 2" key="1">
    <citation type="journal article" date="2019" name="Int. J. Syst. Evol. Microbiol.">
        <title>The Global Catalogue of Microorganisms (GCM) 10K type strain sequencing project: providing services to taxonomists for standard genome sequencing and annotation.</title>
        <authorList>
            <consortium name="The Broad Institute Genomics Platform"/>
            <consortium name="The Broad Institute Genome Sequencing Center for Infectious Disease"/>
            <person name="Wu L."/>
            <person name="Ma J."/>
        </authorList>
    </citation>
    <scope>NUCLEOTIDE SEQUENCE [LARGE SCALE GENOMIC DNA]</scope>
    <source>
        <strain evidence="1 2">JCM 14545</strain>
    </source>
</reference>
<name>A0ABN2QDF5_9PSEU</name>
<gene>
    <name evidence="1" type="ORF">GCM10009754_17610</name>
</gene>
<organism evidence="1 2">
    <name type="scientific">Amycolatopsis minnesotensis</name>
    <dbReference type="NCBI Taxonomy" id="337894"/>
    <lineage>
        <taxon>Bacteria</taxon>
        <taxon>Bacillati</taxon>
        <taxon>Actinomycetota</taxon>
        <taxon>Actinomycetes</taxon>
        <taxon>Pseudonocardiales</taxon>
        <taxon>Pseudonocardiaceae</taxon>
        <taxon>Amycolatopsis</taxon>
    </lineage>
</organism>
<evidence type="ECO:0000313" key="2">
    <source>
        <dbReference type="Proteomes" id="UP001501116"/>
    </source>
</evidence>
<evidence type="ECO:0000313" key="1">
    <source>
        <dbReference type="EMBL" id="GAA1949473.1"/>
    </source>
</evidence>
<proteinExistence type="predicted"/>
<protein>
    <submittedName>
        <fullName evidence="1">Uncharacterized protein</fullName>
    </submittedName>
</protein>
<dbReference type="EMBL" id="BAAANN010000005">
    <property type="protein sequence ID" value="GAA1949473.1"/>
    <property type="molecule type" value="Genomic_DNA"/>
</dbReference>